<geneLocation type="plasmid" evidence="1 2">
    <name>pYWS9-3-2</name>
</geneLocation>
<sequence length="153" mass="18174">MNEKYTSENLAEILKISKRTAQRYIDKLLDKTGKEVSFNEDVLNLLVQRHNNDNITTDDDNGITEYFTEDEYQEFQKRLTEYPLLKQQLEESKENLSTLLNEMEYHKTAYIKQLLLHEKLIDSIAEKAINERIMLDSIRQRNFIEAKEKGLDQ</sequence>
<dbReference type="EMBL" id="CP106833">
    <property type="protein sequence ID" value="WIH98750.1"/>
    <property type="molecule type" value="Genomic_DNA"/>
</dbReference>
<gene>
    <name evidence="1" type="ORF">OBA43_14260</name>
</gene>
<accession>A0ABY8VAN8</accession>
<evidence type="ECO:0000313" key="2">
    <source>
        <dbReference type="Proteomes" id="UP001223501"/>
    </source>
</evidence>
<name>A0ABY8VAN8_9FLAO</name>
<evidence type="ECO:0008006" key="3">
    <source>
        <dbReference type="Google" id="ProtNLM"/>
    </source>
</evidence>
<reference evidence="1 2" key="1">
    <citation type="submission" date="2022-09" db="EMBL/GenBank/DDBJ databases">
        <title>Whole genome sequencing analysis of tet(X)-positive Empedobacter falsenii YWS9-3.</title>
        <authorList>
            <person name="Chen C."/>
            <person name="Lv Y.-L."/>
        </authorList>
    </citation>
    <scope>NUCLEOTIDE SEQUENCE [LARGE SCALE GENOMIC DNA]</scope>
    <source>
        <strain evidence="1 2">YWS9-3_T</strain>
        <plasmid evidence="1 2">pYWS9-3-2</plasmid>
    </source>
</reference>
<protein>
    <recommendedName>
        <fullName evidence="3">HTH domain-containing protein</fullName>
    </recommendedName>
</protein>
<keyword evidence="2" id="KW-1185">Reference proteome</keyword>
<proteinExistence type="predicted"/>
<evidence type="ECO:0000313" key="1">
    <source>
        <dbReference type="EMBL" id="WIH98750.1"/>
    </source>
</evidence>
<organism evidence="1 2">
    <name type="scientific">Empedobacter falsenii</name>
    <dbReference type="NCBI Taxonomy" id="343874"/>
    <lineage>
        <taxon>Bacteria</taxon>
        <taxon>Pseudomonadati</taxon>
        <taxon>Bacteroidota</taxon>
        <taxon>Flavobacteriia</taxon>
        <taxon>Flavobacteriales</taxon>
        <taxon>Weeksellaceae</taxon>
        <taxon>Empedobacter</taxon>
    </lineage>
</organism>
<dbReference type="Proteomes" id="UP001223501">
    <property type="component" value="Plasmid pYWS9-3-2"/>
</dbReference>
<keyword evidence="1" id="KW-0614">Plasmid</keyword>
<dbReference type="RefSeq" id="WP_284584296.1">
    <property type="nucleotide sequence ID" value="NZ_CP106833.1"/>
</dbReference>